<dbReference type="Proteomes" id="UP000676967">
    <property type="component" value="Chromosome"/>
</dbReference>
<feature type="transmembrane region" description="Helical" evidence="1">
    <location>
        <begin position="92"/>
        <end position="110"/>
    </location>
</feature>
<keyword evidence="1" id="KW-0812">Transmembrane</keyword>
<keyword evidence="1" id="KW-0472">Membrane</keyword>
<protein>
    <submittedName>
        <fullName evidence="2">Uncharacterized protein</fullName>
    </submittedName>
</protein>
<name>A0ABM7M9U8_9ACTN</name>
<evidence type="ECO:0000256" key="1">
    <source>
        <dbReference type="SAM" id="Phobius"/>
    </source>
</evidence>
<sequence>MSAHPGPPPDPDQPPATRRERTYQTVAFGVGAALLLLPAGYVGFLALLITVFEVGSRILAGLAVLVAGAAVVCGLLSIATSSEGRTERAQRLILADLLLTVAAVVGALSIPTHGE</sequence>
<feature type="transmembrane region" description="Helical" evidence="1">
    <location>
        <begin position="58"/>
        <end position="80"/>
    </location>
</feature>
<reference evidence="2 3" key="1">
    <citation type="submission" date="2020-08" db="EMBL/GenBank/DDBJ databases">
        <title>Whole genome shotgun sequence of Actinoplanes ianthinogenes NBRC 13996.</title>
        <authorList>
            <person name="Komaki H."/>
            <person name="Tamura T."/>
        </authorList>
    </citation>
    <scope>NUCLEOTIDE SEQUENCE [LARGE SCALE GENOMIC DNA]</scope>
    <source>
        <strain evidence="2 3">NBRC 13996</strain>
    </source>
</reference>
<proteinExistence type="predicted"/>
<keyword evidence="1" id="KW-1133">Transmembrane helix</keyword>
<accession>A0ABM7M9U8</accession>
<keyword evidence="3" id="KW-1185">Reference proteome</keyword>
<gene>
    <name evidence="2" type="ORF">Aiant_90870</name>
</gene>
<feature type="transmembrane region" description="Helical" evidence="1">
    <location>
        <begin position="26"/>
        <end position="52"/>
    </location>
</feature>
<evidence type="ECO:0000313" key="3">
    <source>
        <dbReference type="Proteomes" id="UP000676967"/>
    </source>
</evidence>
<evidence type="ECO:0000313" key="2">
    <source>
        <dbReference type="EMBL" id="BCJ48430.1"/>
    </source>
</evidence>
<dbReference type="EMBL" id="AP023356">
    <property type="protein sequence ID" value="BCJ48430.1"/>
    <property type="molecule type" value="Genomic_DNA"/>
</dbReference>
<organism evidence="2 3">
    <name type="scientific">Actinoplanes ianthinogenes</name>
    <dbReference type="NCBI Taxonomy" id="122358"/>
    <lineage>
        <taxon>Bacteria</taxon>
        <taxon>Bacillati</taxon>
        <taxon>Actinomycetota</taxon>
        <taxon>Actinomycetes</taxon>
        <taxon>Micromonosporales</taxon>
        <taxon>Micromonosporaceae</taxon>
        <taxon>Actinoplanes</taxon>
    </lineage>
</organism>